<sequence>MALKREHLKEAKSALKSMSTRREKKLTRADFVTSLIQDIHAKMTAGFSLEEICAELNKTLPDGEQLNMNTFKTYVRRARTQAGIAPTRSWTRRVSTAETKIQTTPNKGRTKVQKEDPASDFRDQGGEL</sequence>
<evidence type="ECO:0000313" key="2">
    <source>
        <dbReference type="EMBL" id="MRU17084.1"/>
    </source>
</evidence>
<proteinExistence type="predicted"/>
<keyword evidence="3" id="KW-1185">Reference proteome</keyword>
<feature type="region of interest" description="Disordered" evidence="1">
    <location>
        <begin position="87"/>
        <end position="128"/>
    </location>
</feature>
<evidence type="ECO:0000256" key="1">
    <source>
        <dbReference type="SAM" id="MobiDB-lite"/>
    </source>
</evidence>
<dbReference type="EMBL" id="SZWE01000003">
    <property type="protein sequence ID" value="MRU17084.1"/>
    <property type="molecule type" value="Genomic_DNA"/>
</dbReference>
<feature type="compositionally biased region" description="Polar residues" evidence="1">
    <location>
        <begin position="88"/>
        <end position="107"/>
    </location>
</feature>
<organism evidence="2 3">
    <name type="scientific">Roseovarius bejariae</name>
    <dbReference type="NCBI Taxonomy" id="2576383"/>
    <lineage>
        <taxon>Bacteria</taxon>
        <taxon>Pseudomonadati</taxon>
        <taxon>Pseudomonadota</taxon>
        <taxon>Alphaproteobacteria</taxon>
        <taxon>Rhodobacterales</taxon>
        <taxon>Roseobacteraceae</taxon>
        <taxon>Roseovarius</taxon>
    </lineage>
</organism>
<dbReference type="Proteomes" id="UP000564704">
    <property type="component" value="Unassembled WGS sequence"/>
</dbReference>
<gene>
    <name evidence="2" type="ORF">FDP25_16710</name>
</gene>
<name>A0A844D4K0_9RHOB</name>
<protein>
    <submittedName>
        <fullName evidence="2">Uncharacterized protein</fullName>
    </submittedName>
</protein>
<dbReference type="OrthoDB" id="7860817at2"/>
<dbReference type="RefSeq" id="WP_154155173.1">
    <property type="nucleotide sequence ID" value="NZ_SZWE01000003.1"/>
</dbReference>
<dbReference type="AlphaFoldDB" id="A0A844D4K0"/>
<feature type="compositionally biased region" description="Basic and acidic residues" evidence="1">
    <location>
        <begin position="1"/>
        <end position="13"/>
    </location>
</feature>
<feature type="compositionally biased region" description="Basic and acidic residues" evidence="1">
    <location>
        <begin position="112"/>
        <end position="128"/>
    </location>
</feature>
<feature type="region of interest" description="Disordered" evidence="1">
    <location>
        <begin position="1"/>
        <end position="20"/>
    </location>
</feature>
<accession>A0A844D4K0</accession>
<evidence type="ECO:0000313" key="3">
    <source>
        <dbReference type="Proteomes" id="UP000564704"/>
    </source>
</evidence>
<comment type="caution">
    <text evidence="2">The sequence shown here is derived from an EMBL/GenBank/DDBJ whole genome shotgun (WGS) entry which is preliminary data.</text>
</comment>
<reference evidence="2 3" key="1">
    <citation type="submission" date="2019-05" db="EMBL/GenBank/DDBJ databases">
        <title>Roseovarius bejariae sp. nov., a moderately halophylic bacterium isolated from a saline soil in Rambla Salada (Murcia).</title>
        <authorList>
            <person name="Castro D.J."/>
            <person name="Gomez-Altuve A."/>
            <person name="Reina J.C."/>
            <person name="Rodriguez M."/>
            <person name="Sampedro I."/>
            <person name="Llamas I."/>
            <person name="Martinez-Checa F."/>
        </authorList>
    </citation>
    <scope>NUCLEOTIDE SEQUENCE [LARGE SCALE GENOMIC DNA]</scope>
    <source>
        <strain evidence="2 3">A21</strain>
    </source>
</reference>